<dbReference type="PANTHER" id="PTHR40644:SF1">
    <property type="entry name" value="UPF0653 PROTEIN C607.02C"/>
    <property type="match status" value="1"/>
</dbReference>
<dbReference type="OrthoDB" id="5876637at2759"/>
<feature type="compositionally biased region" description="Basic and acidic residues" evidence="1">
    <location>
        <begin position="162"/>
        <end position="190"/>
    </location>
</feature>
<evidence type="ECO:0008006" key="4">
    <source>
        <dbReference type="Google" id="ProtNLM"/>
    </source>
</evidence>
<feature type="region of interest" description="Disordered" evidence="1">
    <location>
        <begin position="145"/>
        <end position="232"/>
    </location>
</feature>
<gene>
    <name evidence="2" type="ORF">SBOR_4754</name>
</gene>
<dbReference type="EMBL" id="AYSA01000222">
    <property type="protein sequence ID" value="ESZ94878.1"/>
    <property type="molecule type" value="Genomic_DNA"/>
</dbReference>
<evidence type="ECO:0000313" key="2">
    <source>
        <dbReference type="EMBL" id="ESZ94878.1"/>
    </source>
</evidence>
<proteinExistence type="predicted"/>
<dbReference type="AlphaFoldDB" id="W9CG35"/>
<dbReference type="Proteomes" id="UP000019487">
    <property type="component" value="Unassembled WGS sequence"/>
</dbReference>
<evidence type="ECO:0000256" key="1">
    <source>
        <dbReference type="SAM" id="MobiDB-lite"/>
    </source>
</evidence>
<feature type="compositionally biased region" description="Polar residues" evidence="1">
    <location>
        <begin position="29"/>
        <end position="47"/>
    </location>
</feature>
<name>W9CG35_SCLBF</name>
<dbReference type="HOGENOM" id="CLU_053180_0_0_1"/>
<sequence length="323" mass="36540">MPHKHTRKGGEDKSTINLPPTTIAKPLSVSKSSNANGIFTTELNPTRKNQKRKRNTNAEDDTPKAFARLMAFKSGQKLPKGLDDGVKKPKVKKAKINDDDDDPRKKNVPTKKEPEIEVPKIRPGEKMWEFSARVDAALPVGGLIHKSAKGGKDPLGLKQGRTKTEKKMHRMYDEWREDEKRIQDKRQEEAELREEDDMEVDEKGQMQWKSDIVADGKTSKNKKKKKKVVGEIDDGNEDPWAIIAKNRGEVKAGLHDVVKAPPTFTKLPKAKFKELRGAKGEVSDVPKASGSLRRREELGEVRQTIVESYRQIMKDHKEKAKSQ</sequence>
<reference evidence="2 3" key="1">
    <citation type="journal article" date="2014" name="Genome Announc.">
        <title>Draft genome sequence of Sclerotinia borealis, a psychrophilic plant pathogenic fungus.</title>
        <authorList>
            <person name="Mardanov A.V."/>
            <person name="Beletsky A.V."/>
            <person name="Kadnikov V.V."/>
            <person name="Ignatov A.N."/>
            <person name="Ravin N.V."/>
        </authorList>
    </citation>
    <scope>NUCLEOTIDE SEQUENCE [LARGE SCALE GENOMIC DNA]</scope>
    <source>
        <strain evidence="3">F-4157</strain>
    </source>
</reference>
<keyword evidence="3" id="KW-1185">Reference proteome</keyword>
<evidence type="ECO:0000313" key="3">
    <source>
        <dbReference type="Proteomes" id="UP000019487"/>
    </source>
</evidence>
<protein>
    <recommendedName>
        <fullName evidence="4">Urease accessory protein UreD</fullName>
    </recommendedName>
</protein>
<comment type="caution">
    <text evidence="2">The sequence shown here is derived from an EMBL/GenBank/DDBJ whole genome shotgun (WGS) entry which is preliminary data.</text>
</comment>
<feature type="compositionally biased region" description="Basic and acidic residues" evidence="1">
    <location>
        <begin position="102"/>
        <end position="120"/>
    </location>
</feature>
<feature type="compositionally biased region" description="Acidic residues" evidence="1">
    <location>
        <begin position="191"/>
        <end position="200"/>
    </location>
</feature>
<accession>W9CG35</accession>
<feature type="region of interest" description="Disordered" evidence="1">
    <location>
        <begin position="277"/>
        <end position="296"/>
    </location>
</feature>
<feature type="region of interest" description="Disordered" evidence="1">
    <location>
        <begin position="1"/>
        <end position="120"/>
    </location>
</feature>
<dbReference type="PANTHER" id="PTHR40644">
    <property type="entry name" value="UPF0653 PROTEIN C607.02C"/>
    <property type="match status" value="1"/>
</dbReference>
<organism evidence="2 3">
    <name type="scientific">Sclerotinia borealis (strain F-4128)</name>
    <dbReference type="NCBI Taxonomy" id="1432307"/>
    <lineage>
        <taxon>Eukaryota</taxon>
        <taxon>Fungi</taxon>
        <taxon>Dikarya</taxon>
        <taxon>Ascomycota</taxon>
        <taxon>Pezizomycotina</taxon>
        <taxon>Leotiomycetes</taxon>
        <taxon>Helotiales</taxon>
        <taxon>Sclerotiniaceae</taxon>
        <taxon>Sclerotinia</taxon>
    </lineage>
</organism>